<dbReference type="SUPFAM" id="SSF55781">
    <property type="entry name" value="GAF domain-like"/>
    <property type="match status" value="1"/>
</dbReference>
<dbReference type="InterPro" id="IPR003594">
    <property type="entry name" value="HATPase_dom"/>
</dbReference>
<keyword evidence="8" id="KW-0902">Two-component regulatory system</keyword>
<organism evidence="11 12">
    <name type="scientific">Leptospira barantonii</name>
    <dbReference type="NCBI Taxonomy" id="2023184"/>
    <lineage>
        <taxon>Bacteria</taxon>
        <taxon>Pseudomonadati</taxon>
        <taxon>Spirochaetota</taxon>
        <taxon>Spirochaetia</taxon>
        <taxon>Leptospirales</taxon>
        <taxon>Leptospiraceae</taxon>
        <taxon>Leptospira</taxon>
    </lineage>
</organism>
<keyword evidence="7" id="KW-0067">ATP-binding</keyword>
<dbReference type="GO" id="GO:0005524">
    <property type="term" value="F:ATP binding"/>
    <property type="evidence" value="ECO:0007669"/>
    <property type="project" value="UniProtKB-KW"/>
</dbReference>
<evidence type="ECO:0000313" key="11">
    <source>
        <dbReference type="EMBL" id="TGL97087.1"/>
    </source>
</evidence>
<dbReference type="InterPro" id="IPR036890">
    <property type="entry name" value="HATPase_C_sf"/>
</dbReference>
<evidence type="ECO:0000259" key="10">
    <source>
        <dbReference type="PROSITE" id="PS50109"/>
    </source>
</evidence>
<dbReference type="PROSITE" id="PS50109">
    <property type="entry name" value="HIS_KIN"/>
    <property type="match status" value="1"/>
</dbReference>
<evidence type="ECO:0000313" key="12">
    <source>
        <dbReference type="Proteomes" id="UP000298429"/>
    </source>
</evidence>
<dbReference type="SUPFAM" id="SSF55874">
    <property type="entry name" value="ATPase domain of HSP90 chaperone/DNA topoisomerase II/histidine kinase"/>
    <property type="match status" value="1"/>
</dbReference>
<gene>
    <name evidence="11" type="ORF">EHQ76_15245</name>
</gene>
<dbReference type="PANTHER" id="PTHR24421">
    <property type="entry name" value="NITRATE/NITRITE SENSOR PROTEIN NARX-RELATED"/>
    <property type="match status" value="1"/>
</dbReference>
<dbReference type="CDD" id="cd16917">
    <property type="entry name" value="HATPase_UhpB-NarQ-NarX-like"/>
    <property type="match status" value="1"/>
</dbReference>
<keyword evidence="3" id="KW-0597">Phosphoprotein</keyword>
<name>A0A5F2AZS3_9LEPT</name>
<evidence type="ECO:0000256" key="2">
    <source>
        <dbReference type="ARBA" id="ARBA00012438"/>
    </source>
</evidence>
<dbReference type="GO" id="GO:0000155">
    <property type="term" value="F:phosphorelay sensor kinase activity"/>
    <property type="evidence" value="ECO:0007669"/>
    <property type="project" value="InterPro"/>
</dbReference>
<evidence type="ECO:0000256" key="7">
    <source>
        <dbReference type="ARBA" id="ARBA00022840"/>
    </source>
</evidence>
<keyword evidence="6 11" id="KW-0418">Kinase</keyword>
<dbReference type="PANTHER" id="PTHR24421:SF10">
    <property type="entry name" value="NITRATE_NITRITE SENSOR PROTEIN NARQ"/>
    <property type="match status" value="1"/>
</dbReference>
<dbReference type="Gene3D" id="1.20.5.1930">
    <property type="match status" value="1"/>
</dbReference>
<accession>A0A5F2AZS3</accession>
<dbReference type="Proteomes" id="UP000298429">
    <property type="component" value="Unassembled WGS sequence"/>
</dbReference>
<dbReference type="InterPro" id="IPR003018">
    <property type="entry name" value="GAF"/>
</dbReference>
<sequence>MIGQRIWEQLSKESVHIPFPFFILDKDWRIVYSSEDTDSKYVSLISEFQSGILPKIRDFAGDLIEFTFETKIPTFENYSEETDVCVFIGKLQFQDHYCILIQDKTSSHSQDSSEYFREFRRIKEQIHHFLNIQDSKIDKRRTKGRENSDTFRVELLKKISLLDLMQQIATAANETKDIEALLQFAVDRICVVAGWKLGHIELLDEAESVFLLHPIWYSGEESSVKKFRSLIESLKLKLFHRVLNQKRTIWFEDFLENFDFNSRQVAIQAGINTAIAVPIWNGEIIVGVMEFFLDSEHSDPSLIEALSHVASQIGRAFERKNAETYLRKSQEQLRALSARLQEVREEERVLIAREIHDELGQILTVLKIEITLCKQNVLPSDSSDHKIIKDLDSMIQLVDSAIESTQRIATELRPLLLEELGLLEGIEWYGEEFQKRTGILCKVTKTSLKSFLNNEIAIALFRIFQETLTNVARHSKATSVDVVLEEKDSNIILIISDNGIGIQGNEISDSKSLGIIGMRERAIVLGGKVEILGSRENGTKVIVRIPIRASHSSSSSGSVI</sequence>
<dbReference type="Gene3D" id="3.30.565.10">
    <property type="entry name" value="Histidine kinase-like ATPase, C-terminal domain"/>
    <property type="match status" value="1"/>
</dbReference>
<dbReference type="EC" id="2.7.13.3" evidence="2"/>
<dbReference type="Pfam" id="PF02518">
    <property type="entry name" value="HATPase_c"/>
    <property type="match status" value="1"/>
</dbReference>
<dbReference type="InterPro" id="IPR011712">
    <property type="entry name" value="Sig_transdc_His_kin_sub3_dim/P"/>
</dbReference>
<evidence type="ECO:0000256" key="4">
    <source>
        <dbReference type="ARBA" id="ARBA00022679"/>
    </source>
</evidence>
<dbReference type="Gene3D" id="3.30.450.40">
    <property type="match status" value="1"/>
</dbReference>
<evidence type="ECO:0000256" key="3">
    <source>
        <dbReference type="ARBA" id="ARBA00022553"/>
    </source>
</evidence>
<dbReference type="InterPro" id="IPR005467">
    <property type="entry name" value="His_kinase_dom"/>
</dbReference>
<dbReference type="SMART" id="SM00387">
    <property type="entry name" value="HATPase_c"/>
    <property type="match status" value="1"/>
</dbReference>
<comment type="caution">
    <text evidence="11">The sequence shown here is derived from an EMBL/GenBank/DDBJ whole genome shotgun (WGS) entry which is preliminary data.</text>
</comment>
<dbReference type="GO" id="GO:0046983">
    <property type="term" value="F:protein dimerization activity"/>
    <property type="evidence" value="ECO:0007669"/>
    <property type="project" value="InterPro"/>
</dbReference>
<evidence type="ECO:0000256" key="1">
    <source>
        <dbReference type="ARBA" id="ARBA00000085"/>
    </source>
</evidence>
<keyword evidence="9" id="KW-0175">Coiled coil</keyword>
<dbReference type="InterPro" id="IPR029016">
    <property type="entry name" value="GAF-like_dom_sf"/>
</dbReference>
<evidence type="ECO:0000256" key="5">
    <source>
        <dbReference type="ARBA" id="ARBA00022741"/>
    </source>
</evidence>
<keyword evidence="4" id="KW-0808">Transferase</keyword>
<comment type="catalytic activity">
    <reaction evidence="1">
        <text>ATP + protein L-histidine = ADP + protein N-phospho-L-histidine.</text>
        <dbReference type="EC" id="2.7.13.3"/>
    </reaction>
</comment>
<evidence type="ECO:0000256" key="9">
    <source>
        <dbReference type="SAM" id="Coils"/>
    </source>
</evidence>
<dbReference type="Pfam" id="PF07730">
    <property type="entry name" value="HisKA_3"/>
    <property type="match status" value="1"/>
</dbReference>
<dbReference type="InterPro" id="IPR050482">
    <property type="entry name" value="Sensor_HK_TwoCompSys"/>
</dbReference>
<dbReference type="GO" id="GO:0016020">
    <property type="term" value="C:membrane"/>
    <property type="evidence" value="ECO:0007669"/>
    <property type="project" value="InterPro"/>
</dbReference>
<dbReference type="Pfam" id="PF13185">
    <property type="entry name" value="GAF_2"/>
    <property type="match status" value="1"/>
</dbReference>
<proteinExistence type="predicted"/>
<keyword evidence="5" id="KW-0547">Nucleotide-binding</keyword>
<dbReference type="EMBL" id="RQGN01000084">
    <property type="protein sequence ID" value="TGL97087.1"/>
    <property type="molecule type" value="Genomic_DNA"/>
</dbReference>
<feature type="domain" description="Histidine kinase" evidence="10">
    <location>
        <begin position="460"/>
        <end position="549"/>
    </location>
</feature>
<evidence type="ECO:0000256" key="8">
    <source>
        <dbReference type="ARBA" id="ARBA00023012"/>
    </source>
</evidence>
<reference evidence="11 12" key="1">
    <citation type="journal article" date="2019" name="PLoS Negl. Trop. Dis.">
        <title>Revisiting the worldwide diversity of Leptospira species in the environment.</title>
        <authorList>
            <person name="Vincent A.T."/>
            <person name="Schiettekatte O."/>
            <person name="Bourhy P."/>
            <person name="Veyrier F.J."/>
            <person name="Picardeau M."/>
        </authorList>
    </citation>
    <scope>NUCLEOTIDE SEQUENCE [LARGE SCALE GENOMIC DNA]</scope>
    <source>
        <strain evidence="11 12">201702444</strain>
    </source>
</reference>
<dbReference type="OrthoDB" id="9781904at2"/>
<evidence type="ECO:0000256" key="6">
    <source>
        <dbReference type="ARBA" id="ARBA00022777"/>
    </source>
</evidence>
<feature type="coiled-coil region" evidence="9">
    <location>
        <begin position="319"/>
        <end position="353"/>
    </location>
</feature>
<protein>
    <recommendedName>
        <fullName evidence="2">histidine kinase</fullName>
        <ecNumber evidence="2">2.7.13.3</ecNumber>
    </recommendedName>
</protein>
<dbReference type="AlphaFoldDB" id="A0A5F2AZS3"/>